<evidence type="ECO:0000313" key="3">
    <source>
        <dbReference type="Proteomes" id="UP000306509"/>
    </source>
</evidence>
<keyword evidence="1" id="KW-0732">Signal</keyword>
<feature type="signal peptide" evidence="1">
    <location>
        <begin position="1"/>
        <end position="19"/>
    </location>
</feature>
<proteinExistence type="predicted"/>
<name>A0A4U8Q9Q8_9FIRM</name>
<comment type="caution">
    <text evidence="2">The sequence shown here is derived from an EMBL/GenBank/DDBJ whole genome shotgun (WGS) entry which is preliminary data.</text>
</comment>
<dbReference type="PROSITE" id="PS51257">
    <property type="entry name" value="PROKAR_LIPOPROTEIN"/>
    <property type="match status" value="1"/>
</dbReference>
<dbReference type="AlphaFoldDB" id="A0A4U8Q9Q8"/>
<evidence type="ECO:0000313" key="2">
    <source>
        <dbReference type="EMBL" id="TLD01742.1"/>
    </source>
</evidence>
<dbReference type="STRING" id="180332.GCA_000797495_03246"/>
<sequence precursor="true">MKYLRLVLITIFMMLTLTACSGGKDKNIDVDINKLAEEIQSQAITSGELKQATTDIFASTYFVDMDKIEESTAYLSAATTACEVAIVKCKDSAYVSEVETLFKNRATNQSKLFATYNTTEAAKLDSAIVKSAGNYVVLCVVDDTKKAESVLSEYGF</sequence>
<organism evidence="2 3">
    <name type="scientific">Robinsoniella peoriensis</name>
    <dbReference type="NCBI Taxonomy" id="180332"/>
    <lineage>
        <taxon>Bacteria</taxon>
        <taxon>Bacillati</taxon>
        <taxon>Bacillota</taxon>
        <taxon>Clostridia</taxon>
        <taxon>Lachnospirales</taxon>
        <taxon>Lachnospiraceae</taxon>
        <taxon>Robinsoniella</taxon>
    </lineage>
</organism>
<feature type="chain" id="PRO_5038926105" description="DUF4358 domain-containing protein" evidence="1">
    <location>
        <begin position="20"/>
        <end position="156"/>
    </location>
</feature>
<gene>
    <name evidence="2" type="ORF">DSM106044_01377</name>
</gene>
<dbReference type="InterPro" id="IPR025648">
    <property type="entry name" value="DUF4358"/>
</dbReference>
<protein>
    <recommendedName>
        <fullName evidence="4">DUF4358 domain-containing protein</fullName>
    </recommendedName>
</protein>
<dbReference type="Pfam" id="PF14270">
    <property type="entry name" value="DUF4358"/>
    <property type="match status" value="1"/>
</dbReference>
<dbReference type="EMBL" id="QGQD01000030">
    <property type="protein sequence ID" value="TLD01742.1"/>
    <property type="molecule type" value="Genomic_DNA"/>
</dbReference>
<evidence type="ECO:0008006" key="4">
    <source>
        <dbReference type="Google" id="ProtNLM"/>
    </source>
</evidence>
<dbReference type="Proteomes" id="UP000306509">
    <property type="component" value="Unassembled WGS sequence"/>
</dbReference>
<keyword evidence="3" id="KW-1185">Reference proteome</keyword>
<evidence type="ECO:0000256" key="1">
    <source>
        <dbReference type="SAM" id="SignalP"/>
    </source>
</evidence>
<dbReference type="RefSeq" id="WP_027296568.1">
    <property type="nucleotide sequence ID" value="NZ_CABMJZ010000069.1"/>
</dbReference>
<reference evidence="2 3" key="1">
    <citation type="journal article" date="2019" name="Anaerobe">
        <title>Detection of Robinsoniella peoriensis in multiple bone samples of a trauma patient.</title>
        <authorList>
            <person name="Schrottner P."/>
            <person name="Hartwich K."/>
            <person name="Bunk B."/>
            <person name="Schober I."/>
            <person name="Helbig S."/>
            <person name="Rudolph W.W."/>
            <person name="Gunzer F."/>
        </authorList>
    </citation>
    <scope>NUCLEOTIDE SEQUENCE [LARGE SCALE GENOMIC DNA]</scope>
    <source>
        <strain evidence="2 3">DSM 106044</strain>
    </source>
</reference>
<accession>A0A4U8Q9Q8</accession>
<dbReference type="OrthoDB" id="2056408at2"/>